<keyword evidence="2" id="KW-1185">Reference proteome</keyword>
<accession>A0A328AEZ6</accession>
<evidence type="ECO:0000313" key="1">
    <source>
        <dbReference type="EMBL" id="RAK53302.1"/>
    </source>
</evidence>
<dbReference type="EMBL" id="QFYQ01000001">
    <property type="protein sequence ID" value="RAK53302.1"/>
    <property type="molecule type" value="Genomic_DNA"/>
</dbReference>
<comment type="caution">
    <text evidence="1">The sequence shown here is derived from an EMBL/GenBank/DDBJ whole genome shotgun (WGS) entry which is preliminary data.</text>
</comment>
<proteinExistence type="predicted"/>
<gene>
    <name evidence="1" type="ORF">DJ017_01540</name>
</gene>
<sequence>MGDEEELRRRAETLLRQAASTANMNERGRLIDEAIRLRGAADDSAMPNLEDGLDLDIEGHA</sequence>
<organism evidence="1 2">
    <name type="scientific">Phenylobacterium soli</name>
    <dbReference type="NCBI Taxonomy" id="2170551"/>
    <lineage>
        <taxon>Bacteria</taxon>
        <taxon>Pseudomonadati</taxon>
        <taxon>Pseudomonadota</taxon>
        <taxon>Alphaproteobacteria</taxon>
        <taxon>Caulobacterales</taxon>
        <taxon>Caulobacteraceae</taxon>
        <taxon>Phenylobacterium</taxon>
    </lineage>
</organism>
<dbReference type="Proteomes" id="UP000249254">
    <property type="component" value="Unassembled WGS sequence"/>
</dbReference>
<evidence type="ECO:0000313" key="2">
    <source>
        <dbReference type="Proteomes" id="UP000249254"/>
    </source>
</evidence>
<protein>
    <submittedName>
        <fullName evidence="1">Uncharacterized protein</fullName>
    </submittedName>
</protein>
<name>A0A328AEZ6_9CAUL</name>
<dbReference type="RefSeq" id="WP_111527054.1">
    <property type="nucleotide sequence ID" value="NZ_JBHRSG010000001.1"/>
</dbReference>
<reference evidence="2" key="1">
    <citation type="submission" date="2018-05" db="EMBL/GenBank/DDBJ databases">
        <authorList>
            <person name="Li X."/>
        </authorList>
    </citation>
    <scope>NUCLEOTIDE SEQUENCE [LARGE SCALE GENOMIC DNA]</scope>
    <source>
        <strain evidence="2">LX32</strain>
    </source>
</reference>
<dbReference type="AlphaFoldDB" id="A0A328AEZ6"/>